<dbReference type="RefSeq" id="WP_217067605.1">
    <property type="nucleotide sequence ID" value="NZ_JAHQCS010000137.1"/>
</dbReference>
<evidence type="ECO:0000313" key="4">
    <source>
        <dbReference type="Proteomes" id="UP000784880"/>
    </source>
</evidence>
<dbReference type="SMART" id="SM00487">
    <property type="entry name" value="DEXDc"/>
    <property type="match status" value="1"/>
</dbReference>
<dbReference type="CDD" id="cd17926">
    <property type="entry name" value="DEXHc_RE"/>
    <property type="match status" value="1"/>
</dbReference>
<dbReference type="InterPro" id="IPR014001">
    <property type="entry name" value="Helicase_ATP-bd"/>
</dbReference>
<keyword evidence="3" id="KW-0067">ATP-binding</keyword>
<gene>
    <name evidence="3" type="ORF">KS419_17090</name>
</gene>
<protein>
    <submittedName>
        <fullName evidence="3">DEAD/DEAH box helicase</fullName>
    </submittedName>
</protein>
<dbReference type="GO" id="GO:0004386">
    <property type="term" value="F:helicase activity"/>
    <property type="evidence" value="ECO:0007669"/>
    <property type="project" value="UniProtKB-KW"/>
</dbReference>
<feature type="domain" description="Helicase ATP-binding" evidence="1">
    <location>
        <begin position="425"/>
        <end position="575"/>
    </location>
</feature>
<proteinExistence type="predicted"/>
<keyword evidence="3" id="KW-0378">Hydrolase</keyword>
<dbReference type="EMBL" id="JAHQCS010000137">
    <property type="protein sequence ID" value="MBU9713446.1"/>
    <property type="molecule type" value="Genomic_DNA"/>
</dbReference>
<dbReference type="PROSITE" id="PS51194">
    <property type="entry name" value="HELICASE_CTER"/>
    <property type="match status" value="1"/>
</dbReference>
<feature type="domain" description="Helicase C-terminal" evidence="2">
    <location>
        <begin position="627"/>
        <end position="775"/>
    </location>
</feature>
<name>A0ABS6JIE0_9BACI</name>
<dbReference type="CDD" id="cd18785">
    <property type="entry name" value="SF2_C"/>
    <property type="match status" value="1"/>
</dbReference>
<evidence type="ECO:0000259" key="2">
    <source>
        <dbReference type="PROSITE" id="PS51194"/>
    </source>
</evidence>
<dbReference type="InterPro" id="IPR001650">
    <property type="entry name" value="Helicase_C-like"/>
</dbReference>
<dbReference type="Pfam" id="PF22548">
    <property type="entry name" value="AEP-TOTE"/>
    <property type="match status" value="1"/>
</dbReference>
<keyword evidence="3" id="KW-0547">Nucleotide-binding</keyword>
<dbReference type="InterPro" id="IPR054347">
    <property type="entry name" value="TOTE_primase"/>
</dbReference>
<dbReference type="InterPro" id="IPR050742">
    <property type="entry name" value="Helicase_Restrict-Modif_Enz"/>
</dbReference>
<sequence length="784" mass="89881">MDIQEQLNQALKEIDRLKIENLQLKKDLYRVQGLTASSSPTSNSNLTKTETDFTPKEKVAISLFMKLFRGRTDVYAQRWESSTTGKSGYSPACKNEWDKDLCRKPKIKCQDCSHRLFPSLTPQVIYEHLRGIKTVGIYPLLEDSTCYFLAVDFDKKQWQEDVQAFIGTCKTLGLPYHIERSRSGEGAHIWFFFEKSIRASVARKLGRILLTKTSERRFEVGMDSFDRMFPNQDLLPKGGFGNLIALPLQKQAKMKGNSVFVNDSLEEYENQWQYLSSIKRISELTILQIVNNLSNDEIHSKVKEKVENNNWPKEVTIEINHGIEIPKHLLPSTILNELQELATFGNPEFFKAQAKRFSTHRIPRMIDCSQINDNIIVLPRGLLEKVEDIFSNYKISLKIINNQFVGETIDATFQGQLTIQQEDAVTSMAKYDNGVLAADTGFGKTVTAAALISRNKANTLIIVHRTQLVEQWKERLSTFLNIPIKEIGQIGGGKNKPTFNIDISTIQTLNRNGLIKPELHHYGQIIVDECHHISAVSFEKVLKAVRAKRVYGLTATPVRKDGLHPIIFMQCGPIRYKTNNKQQASIRPFKQTLVKRETLMKTKETDIQAIYSLLSTNKERNDMIFNDVLQALDEKRSPIVLTERLDHINELYELFKGFAKNIIILSGAMKKKERQQALERLIKLPDSEERLLIATGKYVGEGFDDSRLDTLFLTMPISWKGTLQQYVGRLHRIRSDKNEVKVFDYVDSNVGVLQKMFEKRLKGYKNIGYSLGENKEKSQQIQLF</sequence>
<evidence type="ECO:0000259" key="1">
    <source>
        <dbReference type="PROSITE" id="PS51192"/>
    </source>
</evidence>
<accession>A0ABS6JIE0</accession>
<dbReference type="PROSITE" id="PS51192">
    <property type="entry name" value="HELICASE_ATP_BIND_1"/>
    <property type="match status" value="1"/>
</dbReference>
<dbReference type="InterPro" id="IPR006935">
    <property type="entry name" value="Helicase/UvrB_N"/>
</dbReference>
<organism evidence="3 4">
    <name type="scientific">Evansella tamaricis</name>
    <dbReference type="NCBI Taxonomy" id="2069301"/>
    <lineage>
        <taxon>Bacteria</taxon>
        <taxon>Bacillati</taxon>
        <taxon>Bacillota</taxon>
        <taxon>Bacilli</taxon>
        <taxon>Bacillales</taxon>
        <taxon>Bacillaceae</taxon>
        <taxon>Evansella</taxon>
    </lineage>
</organism>
<evidence type="ECO:0000313" key="3">
    <source>
        <dbReference type="EMBL" id="MBU9713446.1"/>
    </source>
</evidence>
<dbReference type="PANTHER" id="PTHR47396">
    <property type="entry name" value="TYPE I RESTRICTION ENZYME ECOKI R PROTEIN"/>
    <property type="match status" value="1"/>
</dbReference>
<keyword evidence="4" id="KW-1185">Reference proteome</keyword>
<dbReference type="Pfam" id="PF04851">
    <property type="entry name" value="ResIII"/>
    <property type="match status" value="1"/>
</dbReference>
<dbReference type="PANTHER" id="PTHR47396:SF1">
    <property type="entry name" value="ATP-DEPENDENT HELICASE IRC3-RELATED"/>
    <property type="match status" value="1"/>
</dbReference>
<reference evidence="3 4" key="1">
    <citation type="submission" date="2021-06" db="EMBL/GenBank/DDBJ databases">
        <title>Bacillus sp. RD4P76, an endophyte from a halophyte.</title>
        <authorList>
            <person name="Sun J.-Q."/>
        </authorList>
    </citation>
    <scope>NUCLEOTIDE SEQUENCE [LARGE SCALE GENOMIC DNA]</scope>
    <source>
        <strain evidence="3 4">CGMCC 1.15917</strain>
    </source>
</reference>
<comment type="caution">
    <text evidence="3">The sequence shown here is derived from an EMBL/GenBank/DDBJ whole genome shotgun (WGS) entry which is preliminary data.</text>
</comment>
<dbReference type="Proteomes" id="UP000784880">
    <property type="component" value="Unassembled WGS sequence"/>
</dbReference>
<keyword evidence="3" id="KW-0347">Helicase</keyword>